<sequence>MKNSGKFKKLLLLFITLASCKSNFVEVKNPEKINLKQQCPLISLKKTVNYTNEVDALSNEYKNEVIEIESTEVDSLKYDVILDLKESSQYLWLLKSDLERNTDSILIHCIDSTKGVESEFDIDNCQIEIMETEFYTTGEPKVSKSKTIQF</sequence>
<evidence type="ECO:0008006" key="4">
    <source>
        <dbReference type="Google" id="ProtNLM"/>
    </source>
</evidence>
<dbReference type="Proteomes" id="UP000653730">
    <property type="component" value="Unassembled WGS sequence"/>
</dbReference>
<dbReference type="AlphaFoldDB" id="A0A926Q3Q0"/>
<gene>
    <name evidence="2" type="ORF">IBL28_17710</name>
</gene>
<dbReference type="RefSeq" id="WP_187966941.1">
    <property type="nucleotide sequence ID" value="NZ_JACVDC010000074.1"/>
</dbReference>
<organism evidence="2 3">
    <name type="scientific">Sinomicrobium weinanense</name>
    <dbReference type="NCBI Taxonomy" id="2842200"/>
    <lineage>
        <taxon>Bacteria</taxon>
        <taxon>Pseudomonadati</taxon>
        <taxon>Bacteroidota</taxon>
        <taxon>Flavobacteriia</taxon>
        <taxon>Flavobacteriales</taxon>
        <taxon>Flavobacteriaceae</taxon>
        <taxon>Sinomicrobium</taxon>
    </lineage>
</organism>
<protein>
    <recommendedName>
        <fullName evidence="4">Lipoprotein</fullName>
    </recommendedName>
</protein>
<evidence type="ECO:0000313" key="3">
    <source>
        <dbReference type="Proteomes" id="UP000653730"/>
    </source>
</evidence>
<reference evidence="2 3" key="1">
    <citation type="submission" date="2020-09" db="EMBL/GenBank/DDBJ databases">
        <title>Sinomicrobium weinanense sp. nov., a halophilic bacteria isolated from saline-alkali soil.</title>
        <authorList>
            <person name="Wu P."/>
            <person name="Ren H."/>
            <person name="Mei Y."/>
            <person name="Liang Y."/>
            <person name="Chen Z."/>
        </authorList>
    </citation>
    <scope>NUCLEOTIDE SEQUENCE [LARGE SCALE GENOMIC DNA]</scope>
    <source>
        <strain evidence="2 3">FJxs</strain>
    </source>
</reference>
<proteinExistence type="predicted"/>
<keyword evidence="1" id="KW-0732">Signal</keyword>
<accession>A0A926Q3Q0</accession>
<evidence type="ECO:0000256" key="1">
    <source>
        <dbReference type="SAM" id="SignalP"/>
    </source>
</evidence>
<keyword evidence="3" id="KW-1185">Reference proteome</keyword>
<feature type="chain" id="PRO_5037623954" description="Lipoprotein" evidence="1">
    <location>
        <begin position="25"/>
        <end position="150"/>
    </location>
</feature>
<dbReference type="PROSITE" id="PS51257">
    <property type="entry name" value="PROKAR_LIPOPROTEIN"/>
    <property type="match status" value="1"/>
</dbReference>
<dbReference type="EMBL" id="JACVDC010000074">
    <property type="protein sequence ID" value="MBC9797812.1"/>
    <property type="molecule type" value="Genomic_DNA"/>
</dbReference>
<evidence type="ECO:0000313" key="2">
    <source>
        <dbReference type="EMBL" id="MBC9797812.1"/>
    </source>
</evidence>
<feature type="signal peptide" evidence="1">
    <location>
        <begin position="1"/>
        <end position="24"/>
    </location>
</feature>
<name>A0A926Q3Q0_9FLAO</name>
<comment type="caution">
    <text evidence="2">The sequence shown here is derived from an EMBL/GenBank/DDBJ whole genome shotgun (WGS) entry which is preliminary data.</text>
</comment>